<dbReference type="AlphaFoldDB" id="A0AAW9QW13"/>
<keyword evidence="2" id="KW-1185">Reference proteome</keyword>
<evidence type="ECO:0000313" key="1">
    <source>
        <dbReference type="EMBL" id="MEG3438352.1"/>
    </source>
</evidence>
<evidence type="ECO:0000313" key="2">
    <source>
        <dbReference type="Proteomes" id="UP001328733"/>
    </source>
</evidence>
<dbReference type="Proteomes" id="UP001328733">
    <property type="component" value="Unassembled WGS sequence"/>
</dbReference>
<gene>
    <name evidence="1" type="ORF">V0288_14575</name>
</gene>
<accession>A0AAW9QW13</accession>
<name>A0AAW9QW13_9CHRO</name>
<reference evidence="1 2" key="1">
    <citation type="submission" date="2024-01" db="EMBL/GenBank/DDBJ databases">
        <title>Genomic insights into the taxonomy and metabolism of the cyanobacterium Pannus brasiliensis CCIBt3594.</title>
        <authorList>
            <person name="Machado M."/>
            <person name="Botero N.B."/>
            <person name="Andreote A.P.D."/>
            <person name="Feitosa A.M.T."/>
            <person name="Popin R."/>
            <person name="Sivonen K."/>
            <person name="Fiore M.F."/>
        </authorList>
    </citation>
    <scope>NUCLEOTIDE SEQUENCE [LARGE SCALE GENOMIC DNA]</scope>
    <source>
        <strain evidence="1 2">CCIBt3594</strain>
    </source>
</reference>
<sequence length="245" mass="26971">MVTNSFADACRAANIAKQAWLKKNATEDTETRFALAAAQAGISMIGGVASLIKGIKAKTAQNNVKYTLAIRNLTPFMLVIHSTQQAFKGEGVYPIIKPDETTEWVITRHGNSDRTDGLRIGERIRVGLSIVTDEGDSNADTHAFYFEITDGVSDPIPSIGGISLIDMTRFIRLGSVSWGLNYWEYDPIFSVVPMEPDSPEALKAVYYTAPPQEDYPAPLMVTAVPVSERREELRLEITFLCALPQ</sequence>
<comment type="caution">
    <text evidence="1">The sequence shown here is derived from an EMBL/GenBank/DDBJ whole genome shotgun (WGS) entry which is preliminary data.</text>
</comment>
<organism evidence="1 2">
    <name type="scientific">Pannus brasiliensis CCIBt3594</name>
    <dbReference type="NCBI Taxonomy" id="1427578"/>
    <lineage>
        <taxon>Bacteria</taxon>
        <taxon>Bacillati</taxon>
        <taxon>Cyanobacteriota</taxon>
        <taxon>Cyanophyceae</taxon>
        <taxon>Oscillatoriophycideae</taxon>
        <taxon>Chroococcales</taxon>
        <taxon>Microcystaceae</taxon>
        <taxon>Pannus</taxon>
    </lineage>
</organism>
<dbReference type="EMBL" id="JBAFSM010000027">
    <property type="protein sequence ID" value="MEG3438352.1"/>
    <property type="molecule type" value="Genomic_DNA"/>
</dbReference>
<proteinExistence type="predicted"/>
<dbReference type="RefSeq" id="WP_332865833.1">
    <property type="nucleotide sequence ID" value="NZ_JBAFSM010000027.1"/>
</dbReference>
<protein>
    <submittedName>
        <fullName evidence="1">Uncharacterized protein</fullName>
    </submittedName>
</protein>